<evidence type="ECO:0000313" key="6">
    <source>
        <dbReference type="Proteomes" id="UP000053477"/>
    </source>
</evidence>
<proteinExistence type="inferred from homology"/>
<dbReference type="FunFam" id="3.40.50.300:FF:001179">
    <property type="entry name" value="Rho family GTPase"/>
    <property type="match status" value="1"/>
</dbReference>
<dbReference type="SUPFAM" id="SSF52540">
    <property type="entry name" value="P-loop containing nucleoside triphosphate hydrolases"/>
    <property type="match status" value="1"/>
</dbReference>
<dbReference type="Pfam" id="PF00071">
    <property type="entry name" value="Ras"/>
    <property type="match status" value="1"/>
</dbReference>
<evidence type="ECO:0000256" key="1">
    <source>
        <dbReference type="ARBA" id="ARBA00010142"/>
    </source>
</evidence>
<dbReference type="GO" id="GO:0005525">
    <property type="term" value="F:GTP binding"/>
    <property type="evidence" value="ECO:0007669"/>
    <property type="project" value="UniProtKB-KW"/>
</dbReference>
<sequence>MHVPGCIKVVVVGDGAVGKTSLLTSYSTNALPEEYVPTVFDNWKTQIEVDEEHYTLELFDTAGQEDYDRLRPLSYKLTDVFLLCFDVMSPSSLENVSAKWVPELQHYASGTPILLVGLKIDLRDEPNTSKTELKTDWLSFQPAITKHHEDIEYLLRSKDVAAYMECSSLTQKGLKEVFDKAIKLALFPSKKGRPKCIIF</sequence>
<protein>
    <submittedName>
        <fullName evidence="5">Cell division control protein 42-like protein</fullName>
    </submittedName>
</protein>
<dbReference type="PROSITE" id="PS51419">
    <property type="entry name" value="RAB"/>
    <property type="match status" value="1"/>
</dbReference>
<name>A0A0H2S0K8_9AGAM</name>
<dbReference type="SMART" id="SM00175">
    <property type="entry name" value="RAB"/>
    <property type="match status" value="1"/>
</dbReference>
<keyword evidence="4" id="KW-0342">GTP-binding</keyword>
<dbReference type="NCBIfam" id="TIGR00231">
    <property type="entry name" value="small_GTP"/>
    <property type="match status" value="1"/>
</dbReference>
<dbReference type="PRINTS" id="PR00449">
    <property type="entry name" value="RASTRNSFRMNG"/>
</dbReference>
<evidence type="ECO:0000256" key="3">
    <source>
        <dbReference type="ARBA" id="ARBA00022741"/>
    </source>
</evidence>
<keyword evidence="6" id="KW-1185">Reference proteome</keyword>
<dbReference type="PROSITE" id="PS51421">
    <property type="entry name" value="RAS"/>
    <property type="match status" value="1"/>
</dbReference>
<keyword evidence="5" id="KW-0131">Cell cycle</keyword>
<accession>A0A0H2S0K8</accession>
<dbReference type="PANTHER" id="PTHR24072">
    <property type="entry name" value="RHO FAMILY GTPASE"/>
    <property type="match status" value="1"/>
</dbReference>
<dbReference type="SMART" id="SM00174">
    <property type="entry name" value="RHO"/>
    <property type="match status" value="1"/>
</dbReference>
<keyword evidence="3" id="KW-0547">Nucleotide-binding</keyword>
<dbReference type="Gene3D" id="3.40.50.300">
    <property type="entry name" value="P-loop containing nucleotide triphosphate hydrolases"/>
    <property type="match status" value="1"/>
</dbReference>
<dbReference type="GO" id="GO:0003924">
    <property type="term" value="F:GTPase activity"/>
    <property type="evidence" value="ECO:0007669"/>
    <property type="project" value="InterPro"/>
</dbReference>
<evidence type="ECO:0000313" key="5">
    <source>
        <dbReference type="EMBL" id="KLO15313.1"/>
    </source>
</evidence>
<dbReference type="InterPro" id="IPR005225">
    <property type="entry name" value="Small_GTP-bd"/>
</dbReference>
<keyword evidence="2" id="KW-0488">Methylation</keyword>
<dbReference type="AlphaFoldDB" id="A0A0H2S0K8"/>
<dbReference type="InterPro" id="IPR027417">
    <property type="entry name" value="P-loop_NTPase"/>
</dbReference>
<dbReference type="OrthoDB" id="8830751at2759"/>
<dbReference type="InterPro" id="IPR001806">
    <property type="entry name" value="Small_GTPase"/>
</dbReference>
<dbReference type="STRING" id="27342.A0A0H2S0K8"/>
<gene>
    <name evidence="5" type="ORF">SCHPADRAFT_871250</name>
</gene>
<dbReference type="CDD" id="cd00157">
    <property type="entry name" value="Rho"/>
    <property type="match status" value="1"/>
</dbReference>
<organism evidence="5 6">
    <name type="scientific">Schizopora paradoxa</name>
    <dbReference type="NCBI Taxonomy" id="27342"/>
    <lineage>
        <taxon>Eukaryota</taxon>
        <taxon>Fungi</taxon>
        <taxon>Dikarya</taxon>
        <taxon>Basidiomycota</taxon>
        <taxon>Agaricomycotina</taxon>
        <taxon>Agaricomycetes</taxon>
        <taxon>Hymenochaetales</taxon>
        <taxon>Schizoporaceae</taxon>
        <taxon>Schizopora</taxon>
    </lineage>
</organism>
<dbReference type="GO" id="GO:0007264">
    <property type="term" value="P:small GTPase-mediated signal transduction"/>
    <property type="evidence" value="ECO:0007669"/>
    <property type="project" value="InterPro"/>
</dbReference>
<evidence type="ECO:0000256" key="2">
    <source>
        <dbReference type="ARBA" id="ARBA00022481"/>
    </source>
</evidence>
<evidence type="ECO:0000256" key="4">
    <source>
        <dbReference type="ARBA" id="ARBA00023134"/>
    </source>
</evidence>
<dbReference type="GO" id="GO:0051301">
    <property type="term" value="P:cell division"/>
    <property type="evidence" value="ECO:0007669"/>
    <property type="project" value="UniProtKB-KW"/>
</dbReference>
<dbReference type="InParanoid" id="A0A0H2S0K8"/>
<dbReference type="EMBL" id="KQ085931">
    <property type="protein sequence ID" value="KLO15313.1"/>
    <property type="molecule type" value="Genomic_DNA"/>
</dbReference>
<comment type="similarity">
    <text evidence="1">Belongs to the small GTPase superfamily. Rho family.</text>
</comment>
<dbReference type="PROSITE" id="PS51420">
    <property type="entry name" value="RHO"/>
    <property type="match status" value="1"/>
</dbReference>
<keyword evidence="5" id="KW-0132">Cell division</keyword>
<reference evidence="5 6" key="1">
    <citation type="submission" date="2015-04" db="EMBL/GenBank/DDBJ databases">
        <title>Complete genome sequence of Schizopora paradoxa KUC8140, a cosmopolitan wood degrader in East Asia.</title>
        <authorList>
            <consortium name="DOE Joint Genome Institute"/>
            <person name="Min B."/>
            <person name="Park H."/>
            <person name="Jang Y."/>
            <person name="Kim J.-J."/>
            <person name="Kim K.H."/>
            <person name="Pangilinan J."/>
            <person name="Lipzen A."/>
            <person name="Riley R."/>
            <person name="Grigoriev I.V."/>
            <person name="Spatafora J.W."/>
            <person name="Choi I.-G."/>
        </authorList>
    </citation>
    <scope>NUCLEOTIDE SEQUENCE [LARGE SCALE GENOMIC DNA]</scope>
    <source>
        <strain evidence="5 6">KUC8140</strain>
    </source>
</reference>
<dbReference type="Proteomes" id="UP000053477">
    <property type="component" value="Unassembled WGS sequence"/>
</dbReference>
<dbReference type="SMART" id="SM00173">
    <property type="entry name" value="RAS"/>
    <property type="match status" value="1"/>
</dbReference>
<dbReference type="InterPro" id="IPR003578">
    <property type="entry name" value="Small_GTPase_Rho"/>
</dbReference>